<reference evidence="14" key="1">
    <citation type="submission" date="2023-03" db="EMBL/GenBank/DDBJ databases">
        <authorList>
            <person name="Steffen K."/>
            <person name="Cardenas P."/>
        </authorList>
    </citation>
    <scope>NUCLEOTIDE SEQUENCE</scope>
</reference>
<dbReference type="Pfam" id="PF01842">
    <property type="entry name" value="ACT"/>
    <property type="match status" value="1"/>
</dbReference>
<dbReference type="SUPFAM" id="SSF55347">
    <property type="entry name" value="Glyceraldehyde-3-phosphate dehydrogenase-like, C-terminal domain"/>
    <property type="match status" value="1"/>
</dbReference>
<evidence type="ECO:0000259" key="13">
    <source>
        <dbReference type="PROSITE" id="PS51671"/>
    </source>
</evidence>
<keyword evidence="15" id="KW-1185">Reference proteome</keyword>
<dbReference type="InterPro" id="IPR019811">
    <property type="entry name" value="HDH_CS"/>
</dbReference>
<feature type="domain" description="ACT" evidence="13">
    <location>
        <begin position="351"/>
        <end position="427"/>
    </location>
</feature>
<dbReference type="InterPro" id="IPR005106">
    <property type="entry name" value="Asp/hSer_DH_NAD-bd"/>
</dbReference>
<evidence type="ECO:0000256" key="6">
    <source>
        <dbReference type="ARBA" id="ARBA00022605"/>
    </source>
</evidence>
<dbReference type="GO" id="GO:0009086">
    <property type="term" value="P:methionine biosynthetic process"/>
    <property type="evidence" value="ECO:0007669"/>
    <property type="project" value="UniProtKB-KW"/>
</dbReference>
<sequence>MKESVGIGLLGMGVVGGGVASVLGDKSALLAKLAGAPLKLQGALVRDLSRQRAASLPDGALTTHADDILDNPDVDIVVEVIGGEQPALDYILKSISLGKHVVTANKEVMAKHGAKILSHAQKHGVQVLFEASVAGGTPIIAPLLRDLVANEVVSINGIINGTTNYILTKMAQEGQDFGVALAAAQELGYAESDPTNDVEGIDAAYKLAILSTLAFRARVSDADVYSEGITHLTAQDFRYASELGYAIKLLAIASKTDGAVHVRVHPAMVRSDVMLAKVDGVLNAIEVQTDLAGRVLFHGRGAGDMPTTSAVLADVMDIARNIVSGIEAPPLPSLTADVHISPMDALETKYYMRMNVVERPGVFAQILKVLGDLDISIASAIQKETDDDARRAEIVLMTHRAKEASVQAALQAIDKLQVVNEIGSLIRVEEWD</sequence>
<name>A0AA35RA83_GEOBA</name>
<dbReference type="GO" id="GO:0004412">
    <property type="term" value="F:homoserine dehydrogenase activity"/>
    <property type="evidence" value="ECO:0007669"/>
    <property type="project" value="UniProtKB-EC"/>
</dbReference>
<keyword evidence="6 11" id="KW-0028">Amino-acid biosynthesis</keyword>
<dbReference type="Gene3D" id="3.30.360.10">
    <property type="entry name" value="Dihydrodipicolinate Reductase, domain 2"/>
    <property type="match status" value="1"/>
</dbReference>
<evidence type="ECO:0000256" key="1">
    <source>
        <dbReference type="ARBA" id="ARBA00005056"/>
    </source>
</evidence>
<comment type="pathway">
    <text evidence="2 11">Amino-acid biosynthesis; L-methionine biosynthesis via de novo pathway; L-homoserine from L-aspartate: step 3/3.</text>
</comment>
<dbReference type="SUPFAM" id="SSF51735">
    <property type="entry name" value="NAD(P)-binding Rossmann-fold domains"/>
    <property type="match status" value="1"/>
</dbReference>
<dbReference type="GO" id="GO:0050661">
    <property type="term" value="F:NADP binding"/>
    <property type="evidence" value="ECO:0007669"/>
    <property type="project" value="InterPro"/>
</dbReference>
<dbReference type="CDD" id="cd04881">
    <property type="entry name" value="ACT_HSDH-Hom"/>
    <property type="match status" value="1"/>
</dbReference>
<dbReference type="SUPFAM" id="SSF55021">
    <property type="entry name" value="ACT-like"/>
    <property type="match status" value="1"/>
</dbReference>
<dbReference type="Pfam" id="PF00742">
    <property type="entry name" value="Homoserine_dh"/>
    <property type="match status" value="1"/>
</dbReference>
<evidence type="ECO:0000313" key="15">
    <source>
        <dbReference type="Proteomes" id="UP001174909"/>
    </source>
</evidence>
<dbReference type="AlphaFoldDB" id="A0AA35RA83"/>
<dbReference type="InterPro" id="IPR016204">
    <property type="entry name" value="HDH"/>
</dbReference>
<evidence type="ECO:0000256" key="12">
    <source>
        <dbReference type="RuleBase" id="RU004171"/>
    </source>
</evidence>
<keyword evidence="9 11" id="KW-0560">Oxidoreductase</keyword>
<evidence type="ECO:0000313" key="14">
    <source>
        <dbReference type="EMBL" id="CAI8007519.1"/>
    </source>
</evidence>
<dbReference type="InterPro" id="IPR045865">
    <property type="entry name" value="ACT-like_dom_sf"/>
</dbReference>
<comment type="pathway">
    <text evidence="1 11">Amino-acid biosynthesis; L-threonine biosynthesis; L-threonine from L-aspartate: step 3/5.</text>
</comment>
<dbReference type="PANTHER" id="PTHR43331">
    <property type="entry name" value="HOMOSERINE DEHYDROGENASE"/>
    <property type="match status" value="1"/>
</dbReference>
<evidence type="ECO:0000256" key="2">
    <source>
        <dbReference type="ARBA" id="ARBA00005062"/>
    </source>
</evidence>
<keyword evidence="8 11" id="KW-0521">NADP</keyword>
<evidence type="ECO:0000256" key="10">
    <source>
        <dbReference type="ARBA" id="ARBA00023167"/>
    </source>
</evidence>
<dbReference type="PROSITE" id="PS01042">
    <property type="entry name" value="HOMOSER_DHGENASE"/>
    <property type="match status" value="1"/>
</dbReference>
<accession>A0AA35RA83</accession>
<evidence type="ECO:0000256" key="3">
    <source>
        <dbReference type="ARBA" id="ARBA00006753"/>
    </source>
</evidence>
<dbReference type="FunFam" id="3.30.70.260:FF:000030">
    <property type="entry name" value="Homoserine dehydrogenase"/>
    <property type="match status" value="1"/>
</dbReference>
<dbReference type="Pfam" id="PF03447">
    <property type="entry name" value="NAD_binding_3"/>
    <property type="match status" value="1"/>
</dbReference>
<dbReference type="NCBIfam" id="NF004976">
    <property type="entry name" value="PRK06349.1"/>
    <property type="match status" value="1"/>
</dbReference>
<comment type="similarity">
    <text evidence="3 12">Belongs to the homoserine dehydrogenase family.</text>
</comment>
<evidence type="ECO:0000256" key="5">
    <source>
        <dbReference type="ARBA" id="ARBA00013376"/>
    </source>
</evidence>
<dbReference type="FunFam" id="3.30.360.10:FF:000005">
    <property type="entry name" value="Homoserine dehydrogenase"/>
    <property type="match status" value="1"/>
</dbReference>
<keyword evidence="7 11" id="KW-0791">Threonine biosynthesis</keyword>
<evidence type="ECO:0000256" key="7">
    <source>
        <dbReference type="ARBA" id="ARBA00022697"/>
    </source>
</evidence>
<dbReference type="InterPro" id="IPR002912">
    <property type="entry name" value="ACT_dom"/>
</dbReference>
<dbReference type="PROSITE" id="PS51671">
    <property type="entry name" value="ACT"/>
    <property type="match status" value="1"/>
</dbReference>
<dbReference type="Gene3D" id="3.30.70.260">
    <property type="match status" value="1"/>
</dbReference>
<comment type="catalytic activity">
    <reaction evidence="11">
        <text>L-homoserine + NADP(+) = L-aspartate 4-semialdehyde + NADPH + H(+)</text>
        <dbReference type="Rhea" id="RHEA:15761"/>
        <dbReference type="ChEBI" id="CHEBI:15378"/>
        <dbReference type="ChEBI" id="CHEBI:57476"/>
        <dbReference type="ChEBI" id="CHEBI:57783"/>
        <dbReference type="ChEBI" id="CHEBI:58349"/>
        <dbReference type="ChEBI" id="CHEBI:537519"/>
        <dbReference type="EC" id="1.1.1.3"/>
    </reaction>
</comment>
<keyword evidence="10 11" id="KW-0486">Methionine biosynthesis</keyword>
<dbReference type="GO" id="GO:0009088">
    <property type="term" value="P:threonine biosynthetic process"/>
    <property type="evidence" value="ECO:0007669"/>
    <property type="project" value="UniProtKB-KW"/>
</dbReference>
<dbReference type="EC" id="1.1.1.3" evidence="4 11"/>
<evidence type="ECO:0000256" key="8">
    <source>
        <dbReference type="ARBA" id="ARBA00022857"/>
    </source>
</evidence>
<dbReference type="PANTHER" id="PTHR43331:SF1">
    <property type="entry name" value="HOMOSERINE DEHYDROGENASE"/>
    <property type="match status" value="1"/>
</dbReference>
<protein>
    <recommendedName>
        <fullName evidence="5 11">Homoserine dehydrogenase</fullName>
        <ecNumber evidence="4 11">1.1.1.3</ecNumber>
    </recommendedName>
</protein>
<dbReference type="InterPro" id="IPR001342">
    <property type="entry name" value="HDH_cat"/>
</dbReference>
<dbReference type="PIRSF" id="PIRSF000098">
    <property type="entry name" value="Homoser_dehydrog"/>
    <property type="match status" value="1"/>
</dbReference>
<dbReference type="InterPro" id="IPR036291">
    <property type="entry name" value="NAD(P)-bd_dom_sf"/>
</dbReference>
<comment type="caution">
    <text evidence="14">The sequence shown here is derived from an EMBL/GenBank/DDBJ whole genome shotgun (WGS) entry which is preliminary data.</text>
</comment>
<dbReference type="EMBL" id="CASHTH010000782">
    <property type="protein sequence ID" value="CAI8007519.1"/>
    <property type="molecule type" value="Genomic_DNA"/>
</dbReference>
<organism evidence="14 15">
    <name type="scientific">Geodia barretti</name>
    <name type="common">Barrett's horny sponge</name>
    <dbReference type="NCBI Taxonomy" id="519541"/>
    <lineage>
        <taxon>Eukaryota</taxon>
        <taxon>Metazoa</taxon>
        <taxon>Porifera</taxon>
        <taxon>Demospongiae</taxon>
        <taxon>Heteroscleromorpha</taxon>
        <taxon>Tetractinellida</taxon>
        <taxon>Astrophorina</taxon>
        <taxon>Geodiidae</taxon>
        <taxon>Geodia</taxon>
    </lineage>
</organism>
<evidence type="ECO:0000256" key="11">
    <source>
        <dbReference type="RuleBase" id="RU000579"/>
    </source>
</evidence>
<dbReference type="Gene3D" id="3.40.50.720">
    <property type="entry name" value="NAD(P)-binding Rossmann-like Domain"/>
    <property type="match status" value="1"/>
</dbReference>
<proteinExistence type="inferred from homology"/>
<evidence type="ECO:0000256" key="4">
    <source>
        <dbReference type="ARBA" id="ARBA00013213"/>
    </source>
</evidence>
<gene>
    <name evidence="14" type="ORF">GBAR_LOCUS5244</name>
</gene>
<dbReference type="Proteomes" id="UP001174909">
    <property type="component" value="Unassembled WGS sequence"/>
</dbReference>
<evidence type="ECO:0000256" key="9">
    <source>
        <dbReference type="ARBA" id="ARBA00023002"/>
    </source>
</evidence>